<dbReference type="RefSeq" id="WP_162349783.1">
    <property type="nucleotide sequence ID" value="NZ_QOVG01000006.1"/>
</dbReference>
<feature type="chain" id="PRO_5047268324" evidence="1">
    <location>
        <begin position="31"/>
        <end position="202"/>
    </location>
</feature>
<name>A0ABX0ACD9_9GAMM</name>
<reference evidence="2 3" key="1">
    <citation type="submission" date="2018-07" db="EMBL/GenBank/DDBJ databases">
        <title>Whole genome Sequencing of Pseudoxanthomonas gei KCTC 32298 (T).</title>
        <authorList>
            <person name="Kumar S."/>
            <person name="Bansal K."/>
            <person name="Kaur A."/>
            <person name="Patil P."/>
            <person name="Sharma S."/>
            <person name="Patil P.B."/>
        </authorList>
    </citation>
    <scope>NUCLEOTIDE SEQUENCE [LARGE SCALE GENOMIC DNA]</scope>
    <source>
        <strain evidence="2 3">KCTC 32298</strain>
    </source>
</reference>
<dbReference type="Gene3D" id="3.15.10.40">
    <property type="entry name" value="Uncharacterised protein PF07273, DUF1439"/>
    <property type="match status" value="1"/>
</dbReference>
<protein>
    <submittedName>
        <fullName evidence="2">DUF1439 domain-containing protein</fullName>
    </submittedName>
</protein>
<feature type="signal peptide" evidence="1">
    <location>
        <begin position="1"/>
        <end position="30"/>
    </location>
</feature>
<organism evidence="2 3">
    <name type="scientific">Pseudoxanthomonas gei</name>
    <dbReference type="NCBI Taxonomy" id="1383030"/>
    <lineage>
        <taxon>Bacteria</taxon>
        <taxon>Pseudomonadati</taxon>
        <taxon>Pseudomonadota</taxon>
        <taxon>Gammaproteobacteria</taxon>
        <taxon>Lysobacterales</taxon>
        <taxon>Lysobacteraceae</taxon>
        <taxon>Pseudoxanthomonas</taxon>
    </lineage>
</organism>
<evidence type="ECO:0000313" key="3">
    <source>
        <dbReference type="Proteomes" id="UP001429354"/>
    </source>
</evidence>
<sequence>MKFHQMNFRSAALKSACMALLLTGPLVAMAATADRNEIGVAAPQVQQYLDTAFPREYEALGGLFTLTARDLKLSIPSSGERLNMGFSASASSGGGAETPVGRIVMSSGLRYDANDNALYMDQPTVDDVQPASPGQRVDEQTRVLLNLWLADYARKQPLFKLDPALMANLGGVKVESTTIRNGQIVVRFNQPVGMPDLDDAQE</sequence>
<gene>
    <name evidence="2" type="ORF">DT603_10175</name>
</gene>
<evidence type="ECO:0000256" key="1">
    <source>
        <dbReference type="SAM" id="SignalP"/>
    </source>
</evidence>
<accession>A0ABX0ACD9</accession>
<proteinExistence type="predicted"/>
<keyword evidence="1" id="KW-0732">Signal</keyword>
<evidence type="ECO:0000313" key="2">
    <source>
        <dbReference type="EMBL" id="NDK39207.1"/>
    </source>
</evidence>
<keyword evidence="3" id="KW-1185">Reference proteome</keyword>
<dbReference type="EMBL" id="QOVG01000006">
    <property type="protein sequence ID" value="NDK39207.1"/>
    <property type="molecule type" value="Genomic_DNA"/>
</dbReference>
<dbReference type="Proteomes" id="UP001429354">
    <property type="component" value="Unassembled WGS sequence"/>
</dbReference>
<comment type="caution">
    <text evidence="2">The sequence shown here is derived from an EMBL/GenBank/DDBJ whole genome shotgun (WGS) entry which is preliminary data.</text>
</comment>